<comment type="caution">
    <text evidence="1">The sequence shown here is derived from an EMBL/GenBank/DDBJ whole genome shotgun (WGS) entry which is preliminary data.</text>
</comment>
<dbReference type="EMBL" id="PFBI01000006">
    <property type="protein sequence ID" value="PIR84554.1"/>
    <property type="molecule type" value="Genomic_DNA"/>
</dbReference>
<reference evidence="2" key="1">
    <citation type="submission" date="2017-09" db="EMBL/GenBank/DDBJ databases">
        <title>Depth-based differentiation of microbial function through sediment-hosted aquifers and enrichment of novel symbionts in the deep terrestrial subsurface.</title>
        <authorList>
            <person name="Probst A.J."/>
            <person name="Ladd B."/>
            <person name="Jarett J.K."/>
            <person name="Geller-Mcgrath D.E."/>
            <person name="Sieber C.M.K."/>
            <person name="Emerson J.B."/>
            <person name="Anantharaman K."/>
            <person name="Thomas B.C."/>
            <person name="Malmstrom R."/>
            <person name="Stieglmeier M."/>
            <person name="Klingl A."/>
            <person name="Woyke T."/>
            <person name="Ryan C.M."/>
            <person name="Banfield J.F."/>
        </authorList>
    </citation>
    <scope>NUCLEOTIDE SEQUENCE [LARGE SCALE GENOMIC DNA]</scope>
</reference>
<proteinExistence type="predicted"/>
<dbReference type="Proteomes" id="UP000229344">
    <property type="component" value="Unassembled WGS sequence"/>
</dbReference>
<evidence type="ECO:0000313" key="2">
    <source>
        <dbReference type="Proteomes" id="UP000229344"/>
    </source>
</evidence>
<dbReference type="AlphaFoldDB" id="A0A2H0UDQ0"/>
<accession>A0A2H0UDQ0</accession>
<gene>
    <name evidence="1" type="ORF">COU16_03185</name>
</gene>
<organism evidence="1 2">
    <name type="scientific">Candidatus Kaiserbacteria bacterium CG10_big_fil_rev_8_21_14_0_10_47_16</name>
    <dbReference type="NCBI Taxonomy" id="1974608"/>
    <lineage>
        <taxon>Bacteria</taxon>
        <taxon>Candidatus Kaiseribacteriota</taxon>
    </lineage>
</organism>
<evidence type="ECO:0000313" key="1">
    <source>
        <dbReference type="EMBL" id="PIR84554.1"/>
    </source>
</evidence>
<name>A0A2H0UDQ0_9BACT</name>
<protein>
    <submittedName>
        <fullName evidence="1">Uncharacterized protein</fullName>
    </submittedName>
</protein>
<sequence length="81" mass="9711">MSVFEFEDGVPLRNRERRPGYDYPIKRKPKDQIKKLGLERGQSIRMPDGIRRKIREITDDGRVFVFGLRHHINVYSIVREE</sequence>